<keyword evidence="1" id="KW-0472">Membrane</keyword>
<reference evidence="2 3" key="1">
    <citation type="submission" date="2020-02" db="EMBL/GenBank/DDBJ databases">
        <authorList>
            <person name="Kim Y.B."/>
            <person name="Roh S.W."/>
        </authorList>
    </citation>
    <scope>NUCLEOTIDE SEQUENCE [LARGE SCALE GENOMIC DNA]</scope>
    <source>
        <strain evidence="2 3">DSM 103574</strain>
    </source>
</reference>
<sequence length="99" mass="10894">MVKNLKNYIISIAVFIGVVGSFVYAINGISQRTDQEGAAALQQAIQRASVQCYAIEGRYPASVDYLVENYGVQVDTDKYAVFYEGFASNIMPDITVSRV</sequence>
<keyword evidence="1" id="KW-0812">Transmembrane</keyword>
<evidence type="ECO:0000256" key="1">
    <source>
        <dbReference type="SAM" id="Phobius"/>
    </source>
</evidence>
<accession>A0A858BU77</accession>
<dbReference type="EMBL" id="CP048649">
    <property type="protein sequence ID" value="QIB68500.1"/>
    <property type="molecule type" value="Genomic_DNA"/>
</dbReference>
<keyword evidence="3" id="KW-1185">Reference proteome</keyword>
<dbReference type="AlphaFoldDB" id="A0A858BU77"/>
<organism evidence="2 3">
    <name type="scientific">Aminipila butyrica</name>
    <dbReference type="NCBI Taxonomy" id="433296"/>
    <lineage>
        <taxon>Bacteria</taxon>
        <taxon>Bacillati</taxon>
        <taxon>Bacillota</taxon>
        <taxon>Clostridia</taxon>
        <taxon>Peptostreptococcales</taxon>
        <taxon>Anaerovoracaceae</taxon>
        <taxon>Aminipila</taxon>
    </lineage>
</organism>
<dbReference type="KEGG" id="abut:Ami103574_03835"/>
<feature type="transmembrane region" description="Helical" evidence="1">
    <location>
        <begin position="7"/>
        <end position="26"/>
    </location>
</feature>
<evidence type="ECO:0000313" key="2">
    <source>
        <dbReference type="EMBL" id="QIB68500.1"/>
    </source>
</evidence>
<proteinExistence type="predicted"/>
<gene>
    <name evidence="2" type="ORF">Ami103574_03835</name>
</gene>
<keyword evidence="1" id="KW-1133">Transmembrane helix</keyword>
<name>A0A858BU77_9FIRM</name>
<dbReference type="Proteomes" id="UP000466848">
    <property type="component" value="Chromosome"/>
</dbReference>
<protein>
    <submittedName>
        <fullName evidence="2">Uncharacterized protein</fullName>
    </submittedName>
</protein>
<evidence type="ECO:0000313" key="3">
    <source>
        <dbReference type="Proteomes" id="UP000466848"/>
    </source>
</evidence>